<organism evidence="1 2">
    <name type="scientific">Methylorubrum extorquens</name>
    <name type="common">Methylobacterium dichloromethanicum</name>
    <name type="synonym">Methylobacterium extorquens</name>
    <dbReference type="NCBI Taxonomy" id="408"/>
    <lineage>
        <taxon>Bacteria</taxon>
        <taxon>Pseudomonadati</taxon>
        <taxon>Pseudomonadota</taxon>
        <taxon>Alphaproteobacteria</taxon>
        <taxon>Hyphomicrobiales</taxon>
        <taxon>Methylobacteriaceae</taxon>
        <taxon>Methylorubrum</taxon>
    </lineage>
</organism>
<gene>
    <name evidence="1" type="ORF">TK0001_1086</name>
</gene>
<proteinExistence type="predicted"/>
<accession>A0A2N9AK24</accession>
<protein>
    <submittedName>
        <fullName evidence="1">Uncharacterized protein</fullName>
    </submittedName>
</protein>
<dbReference type="Proteomes" id="UP000233769">
    <property type="component" value="Chromosome tk0001"/>
</dbReference>
<evidence type="ECO:0000313" key="1">
    <source>
        <dbReference type="EMBL" id="SOR27688.1"/>
    </source>
</evidence>
<name>A0A2N9AK24_METEX</name>
<dbReference type="AlphaFoldDB" id="A0A2N9AK24"/>
<dbReference type="EMBL" id="LT962688">
    <property type="protein sequence ID" value="SOR27688.1"/>
    <property type="molecule type" value="Genomic_DNA"/>
</dbReference>
<evidence type="ECO:0000313" key="2">
    <source>
        <dbReference type="Proteomes" id="UP000233769"/>
    </source>
</evidence>
<sequence length="81" mass="9514">MLNMRTAIGKFLSRDYPILANIILSRRFDQELIPENPRRAINYELNTPFGLSTMRYRQNTFVIYRAAAESYRTTLRSPGQN</sequence>
<reference evidence="2" key="1">
    <citation type="submission" date="2017-10" db="EMBL/GenBank/DDBJ databases">
        <authorList>
            <person name="Regsiter A."/>
            <person name="William W."/>
        </authorList>
    </citation>
    <scope>NUCLEOTIDE SEQUENCE [LARGE SCALE GENOMIC DNA]</scope>
</reference>